<accession>A0AAJ8LBZ2</accession>
<dbReference type="EMBL" id="CP144527">
    <property type="protein sequence ID" value="WWC72455.1"/>
    <property type="molecule type" value="Genomic_DNA"/>
</dbReference>
<evidence type="ECO:0008006" key="5">
    <source>
        <dbReference type="Google" id="ProtNLM"/>
    </source>
</evidence>
<dbReference type="AlphaFoldDB" id="A0AAJ8LBZ2"/>
<gene>
    <name evidence="3" type="ORF">I206_106417</name>
</gene>
<feature type="compositionally biased region" description="Low complexity" evidence="1">
    <location>
        <begin position="193"/>
        <end position="221"/>
    </location>
</feature>
<keyword evidence="4" id="KW-1185">Reference proteome</keyword>
<keyword evidence="2" id="KW-1133">Transmembrane helix</keyword>
<protein>
    <recommendedName>
        <fullName evidence="5">VanZ-like domain-containing protein</fullName>
    </recommendedName>
</protein>
<dbReference type="RefSeq" id="XP_070059416.1">
    <property type="nucleotide sequence ID" value="XM_070203315.1"/>
</dbReference>
<sequence>MPTSYPVPTQMVQQVWGKFVNWLMRSYPLKDYPLNIRPGIIFATAIWIIILGILGMAPLPELPLNDKALHFFGLGFATFLLYFIIEVPEGVGRRIWYIRRAPLLFTLFTAFFIGGIISEFIQSLLPWKHFQFGDIIANLLGSILFLYLANLINKRNILKLELLNLYQPLNNENVSSYRDSQGRIHQFNLNSDNNNQIESTTSSNQNQNQNQNQELNSSINNRNRQVSEIWDDEDSDFSRSSQDTARGYNDNSSIRIEGSNNIFELGDEESDHK</sequence>
<evidence type="ECO:0000256" key="2">
    <source>
        <dbReference type="SAM" id="Phobius"/>
    </source>
</evidence>
<reference evidence="3" key="1">
    <citation type="submission" date="2013-07" db="EMBL/GenBank/DDBJ databases">
        <authorList>
            <consortium name="The Broad Institute Genome Sequencing Platform"/>
            <person name="Cuomo C."/>
            <person name="Litvintseva A."/>
            <person name="Chen Y."/>
            <person name="Heitman J."/>
            <person name="Sun S."/>
            <person name="Springer D."/>
            <person name="Dromer F."/>
            <person name="Young S.K."/>
            <person name="Zeng Q."/>
            <person name="Gargeya S."/>
            <person name="Fitzgerald M."/>
            <person name="Abouelleil A."/>
            <person name="Alvarado L."/>
            <person name="Berlin A.M."/>
            <person name="Chapman S.B."/>
            <person name="Dewar J."/>
            <person name="Goldberg J."/>
            <person name="Griggs A."/>
            <person name="Gujja S."/>
            <person name="Hansen M."/>
            <person name="Howarth C."/>
            <person name="Imamovic A."/>
            <person name="Larimer J."/>
            <person name="McCowan C."/>
            <person name="Murphy C."/>
            <person name="Pearson M."/>
            <person name="Priest M."/>
            <person name="Roberts A."/>
            <person name="Saif S."/>
            <person name="Shea T."/>
            <person name="Sykes S."/>
            <person name="Wortman J."/>
            <person name="Nusbaum C."/>
            <person name="Birren B."/>
        </authorList>
    </citation>
    <scope>NUCLEOTIDE SEQUENCE</scope>
    <source>
        <strain evidence="3">CBS 10737</strain>
    </source>
</reference>
<proteinExistence type="predicted"/>
<evidence type="ECO:0000313" key="3">
    <source>
        <dbReference type="EMBL" id="WWC72455.1"/>
    </source>
</evidence>
<feature type="transmembrane region" description="Helical" evidence="2">
    <location>
        <begin position="129"/>
        <end position="149"/>
    </location>
</feature>
<dbReference type="PANTHER" id="PTHR28008">
    <property type="entry name" value="DOMAIN PROTEIN, PUTATIVE (AFU_ORTHOLOGUE AFUA_3G10980)-RELATED"/>
    <property type="match status" value="1"/>
</dbReference>
<evidence type="ECO:0000256" key="1">
    <source>
        <dbReference type="SAM" id="MobiDB-lite"/>
    </source>
</evidence>
<dbReference type="Proteomes" id="UP000094020">
    <property type="component" value="Chromosome 9"/>
</dbReference>
<name>A0AAJ8LBZ2_9TREE</name>
<dbReference type="GeneID" id="30175590"/>
<keyword evidence="2" id="KW-0812">Transmembrane</keyword>
<reference evidence="3" key="2">
    <citation type="submission" date="2024-02" db="EMBL/GenBank/DDBJ databases">
        <title>Comparative genomics of Cryptococcus and Kwoniella reveals pathogenesis evolution and contrasting modes of karyotype evolution via chromosome fusion or intercentromeric recombination.</title>
        <authorList>
            <person name="Coelho M.A."/>
            <person name="David-Palma M."/>
            <person name="Shea T."/>
            <person name="Bowers K."/>
            <person name="McGinley-Smith S."/>
            <person name="Mohammad A.W."/>
            <person name="Gnirke A."/>
            <person name="Yurkov A.M."/>
            <person name="Nowrousian M."/>
            <person name="Sun S."/>
            <person name="Cuomo C.A."/>
            <person name="Heitman J."/>
        </authorList>
    </citation>
    <scope>NUCLEOTIDE SEQUENCE</scope>
    <source>
        <strain evidence="3">CBS 10737</strain>
    </source>
</reference>
<feature type="transmembrane region" description="Helical" evidence="2">
    <location>
        <begin position="97"/>
        <end position="117"/>
    </location>
</feature>
<feature type="compositionally biased region" description="Polar residues" evidence="1">
    <location>
        <begin position="238"/>
        <end position="262"/>
    </location>
</feature>
<feature type="transmembrane region" description="Helical" evidence="2">
    <location>
        <begin position="34"/>
        <end position="56"/>
    </location>
</feature>
<feature type="transmembrane region" description="Helical" evidence="2">
    <location>
        <begin position="68"/>
        <end position="85"/>
    </location>
</feature>
<evidence type="ECO:0000313" key="4">
    <source>
        <dbReference type="Proteomes" id="UP000094020"/>
    </source>
</evidence>
<dbReference type="KEGG" id="kpin:30175590"/>
<dbReference type="PANTHER" id="PTHR28008:SF1">
    <property type="entry name" value="DOMAIN PROTEIN, PUTATIVE (AFU_ORTHOLOGUE AFUA_3G10980)-RELATED"/>
    <property type="match status" value="1"/>
</dbReference>
<organism evidence="3 4">
    <name type="scientific">Kwoniella pini CBS 10737</name>
    <dbReference type="NCBI Taxonomy" id="1296096"/>
    <lineage>
        <taxon>Eukaryota</taxon>
        <taxon>Fungi</taxon>
        <taxon>Dikarya</taxon>
        <taxon>Basidiomycota</taxon>
        <taxon>Agaricomycotina</taxon>
        <taxon>Tremellomycetes</taxon>
        <taxon>Tremellales</taxon>
        <taxon>Cryptococcaceae</taxon>
        <taxon>Kwoniella</taxon>
    </lineage>
</organism>
<keyword evidence="2" id="KW-0472">Membrane</keyword>
<feature type="region of interest" description="Disordered" evidence="1">
    <location>
        <begin position="188"/>
        <end position="273"/>
    </location>
</feature>